<dbReference type="eggNOG" id="COG0436">
    <property type="taxonomic scope" value="Bacteria"/>
</dbReference>
<evidence type="ECO:0000256" key="3">
    <source>
        <dbReference type="ARBA" id="ARBA00022576"/>
    </source>
</evidence>
<dbReference type="InterPro" id="IPR015421">
    <property type="entry name" value="PyrdxlP-dep_Trfase_major"/>
</dbReference>
<evidence type="ECO:0000256" key="1">
    <source>
        <dbReference type="ARBA" id="ARBA00001933"/>
    </source>
</evidence>
<keyword evidence="5" id="KW-0663">Pyridoxal phosphate</keyword>
<evidence type="ECO:0000256" key="4">
    <source>
        <dbReference type="ARBA" id="ARBA00022679"/>
    </source>
</evidence>
<dbReference type="PROSITE" id="PS00105">
    <property type="entry name" value="AA_TRANSFER_CLASS_1"/>
    <property type="match status" value="1"/>
</dbReference>
<dbReference type="InterPro" id="IPR015422">
    <property type="entry name" value="PyrdxlP-dep_Trfase_small"/>
</dbReference>
<evidence type="ECO:0000259" key="7">
    <source>
        <dbReference type="Pfam" id="PF00155"/>
    </source>
</evidence>
<dbReference type="GO" id="GO:0030170">
    <property type="term" value="F:pyridoxal phosphate binding"/>
    <property type="evidence" value="ECO:0007669"/>
    <property type="project" value="InterPro"/>
</dbReference>
<sequence length="398" mass="44489">MLNIDPSWRHITSPDFSPYDGMDPDRKILLTGADLFFPDPCLPAHVIEATKRALDEGRTHYSLANGYAEPELREALVRKLATFNQLEVDPDTELLVVPSSAMGLYLGIRVCVRPNMGDEVLNIEPGFSENINDVLQIGAVNVPVPVREETGFHLELDVLESKITERTRCIVLTNPNNPTGTVYDREELLGLTDILERHNLIAVVDQDFERQVYDKEYVTFATLPGMRARTISVFGTSKDLGLTGYRVAYMVVPKELFPVLKPAIFNVHGPTNTFAQIGAAAAFDDPKYADDWVELMRARRARGQRILDAIPGVSCPLPEGGFYFWANVSRLGTCEEVRDWLLADAQVGVGPGTWFTPFGEGYLRIMYGAVPNEELYDEALRRIDASLRWLAARRGVVD</sequence>
<keyword evidence="3 6" id="KW-0032">Aminotransferase</keyword>
<evidence type="ECO:0000256" key="5">
    <source>
        <dbReference type="ARBA" id="ARBA00022898"/>
    </source>
</evidence>
<dbReference type="SUPFAM" id="SSF53383">
    <property type="entry name" value="PLP-dependent transferases"/>
    <property type="match status" value="1"/>
</dbReference>
<keyword evidence="9" id="KW-1185">Reference proteome</keyword>
<dbReference type="Gene3D" id="3.90.1150.10">
    <property type="entry name" value="Aspartate Aminotransferase, domain 1"/>
    <property type="match status" value="1"/>
</dbReference>
<dbReference type="GeneID" id="85166719"/>
<dbReference type="Proteomes" id="UP000029033">
    <property type="component" value="Unassembled WGS sequence"/>
</dbReference>
<dbReference type="STRING" id="158787.BSCA_0576"/>
<feature type="domain" description="Aminotransferase class I/classII large" evidence="7">
    <location>
        <begin position="42"/>
        <end position="383"/>
    </location>
</feature>
<reference evidence="8 9" key="1">
    <citation type="submission" date="2014-03" db="EMBL/GenBank/DDBJ databases">
        <title>Genomics of Bifidobacteria.</title>
        <authorList>
            <person name="Ventura M."/>
            <person name="Milani C."/>
            <person name="Lugli G.A."/>
        </authorList>
    </citation>
    <scope>NUCLEOTIDE SEQUENCE [LARGE SCALE GENOMIC DNA]</scope>
    <source>
        <strain evidence="8 9">LMG 21589</strain>
    </source>
</reference>
<dbReference type="InterPro" id="IPR015424">
    <property type="entry name" value="PyrdxlP-dep_Trfase"/>
</dbReference>
<comment type="cofactor">
    <cofactor evidence="1 6">
        <name>pyridoxal 5'-phosphate</name>
        <dbReference type="ChEBI" id="CHEBI:597326"/>
    </cofactor>
</comment>
<organism evidence="8 9">
    <name type="scientific">Bifidobacterium scardovii</name>
    <dbReference type="NCBI Taxonomy" id="158787"/>
    <lineage>
        <taxon>Bacteria</taxon>
        <taxon>Bacillati</taxon>
        <taxon>Actinomycetota</taxon>
        <taxon>Actinomycetes</taxon>
        <taxon>Bifidobacteriales</taxon>
        <taxon>Bifidobacteriaceae</taxon>
        <taxon>Bifidobacterium</taxon>
    </lineage>
</organism>
<evidence type="ECO:0000256" key="6">
    <source>
        <dbReference type="RuleBase" id="RU000481"/>
    </source>
</evidence>
<comment type="similarity">
    <text evidence="2 6">Belongs to the class-I pyridoxal-phosphate-dependent aminotransferase family.</text>
</comment>
<accession>A0A087DJ45</accession>
<dbReference type="PANTHER" id="PTHR46383:SF1">
    <property type="entry name" value="ASPARTATE AMINOTRANSFERASE"/>
    <property type="match status" value="1"/>
</dbReference>
<evidence type="ECO:0000313" key="9">
    <source>
        <dbReference type="Proteomes" id="UP000029033"/>
    </source>
</evidence>
<dbReference type="AlphaFoldDB" id="A0A087DJ45"/>
<comment type="caution">
    <text evidence="8">The sequence shown here is derived from an EMBL/GenBank/DDBJ whole genome shotgun (WGS) entry which is preliminary data.</text>
</comment>
<dbReference type="InterPro" id="IPR004839">
    <property type="entry name" value="Aminotransferase_I/II_large"/>
</dbReference>
<dbReference type="CDD" id="cd00609">
    <property type="entry name" value="AAT_like"/>
    <property type="match status" value="1"/>
</dbReference>
<evidence type="ECO:0000313" key="8">
    <source>
        <dbReference type="EMBL" id="KFI95545.1"/>
    </source>
</evidence>
<gene>
    <name evidence="8" type="ORF">BSCA_0576</name>
</gene>
<dbReference type="EC" id="2.6.1.-" evidence="6"/>
<name>A0A087DJ45_9BIFI</name>
<dbReference type="RefSeq" id="WP_051923128.1">
    <property type="nucleotide sequence ID" value="NZ_CAUPKV010000002.1"/>
</dbReference>
<dbReference type="GO" id="GO:0008483">
    <property type="term" value="F:transaminase activity"/>
    <property type="evidence" value="ECO:0007669"/>
    <property type="project" value="UniProtKB-KW"/>
</dbReference>
<evidence type="ECO:0000256" key="2">
    <source>
        <dbReference type="ARBA" id="ARBA00007441"/>
    </source>
</evidence>
<proteinExistence type="inferred from homology"/>
<dbReference type="InterPro" id="IPR004838">
    <property type="entry name" value="NHTrfase_class1_PyrdxlP-BS"/>
</dbReference>
<dbReference type="Pfam" id="PF00155">
    <property type="entry name" value="Aminotran_1_2"/>
    <property type="match status" value="1"/>
</dbReference>
<keyword evidence="4 6" id="KW-0808">Transferase</keyword>
<protein>
    <recommendedName>
        <fullName evidence="6">Aminotransferase</fullName>
        <ecNumber evidence="6">2.6.1.-</ecNumber>
    </recommendedName>
</protein>
<dbReference type="InterPro" id="IPR050596">
    <property type="entry name" value="AspAT/PAT-like"/>
</dbReference>
<dbReference type="Gene3D" id="3.40.640.10">
    <property type="entry name" value="Type I PLP-dependent aspartate aminotransferase-like (Major domain)"/>
    <property type="match status" value="1"/>
</dbReference>
<dbReference type="GO" id="GO:0006520">
    <property type="term" value="P:amino acid metabolic process"/>
    <property type="evidence" value="ECO:0007669"/>
    <property type="project" value="InterPro"/>
</dbReference>
<dbReference type="PANTHER" id="PTHR46383">
    <property type="entry name" value="ASPARTATE AMINOTRANSFERASE"/>
    <property type="match status" value="1"/>
</dbReference>
<dbReference type="EMBL" id="JGZO01000002">
    <property type="protein sequence ID" value="KFI95545.1"/>
    <property type="molecule type" value="Genomic_DNA"/>
</dbReference>